<gene>
    <name evidence="1" type="primary">yrdA</name>
    <name evidence="1" type="ORF">NCTC9836_01201</name>
</gene>
<dbReference type="SUPFAM" id="SSF51161">
    <property type="entry name" value="Trimeric LpxA-like enzymes"/>
    <property type="match status" value="1"/>
</dbReference>
<dbReference type="AlphaFoldDB" id="A0A381J6N8"/>
<sequence length="168" mass="18147">MIRNFEDKKPNIHEEVFVADSADVIGDVTLERNVNIWFGAVLRADGMPIYVGEGTNIQDNCVVHIHNEKFSTYIGKNVTVGHSAIVHACKVGDNCLIGMGAIILDGAEIGSNTIVAAGSIVPPGKIISPGVLCMGSPVKVLRDLTEEEKLELIVSAENYIKLSKQYNK</sequence>
<dbReference type="GO" id="GO:0016740">
    <property type="term" value="F:transferase activity"/>
    <property type="evidence" value="ECO:0007669"/>
    <property type="project" value="UniProtKB-KW"/>
</dbReference>
<name>A0A381J6N8_9CLOT</name>
<dbReference type="InterPro" id="IPR001451">
    <property type="entry name" value="Hexapep"/>
</dbReference>
<dbReference type="EMBL" id="UFWZ01000001">
    <property type="protein sequence ID" value="SUY46890.1"/>
    <property type="molecule type" value="Genomic_DNA"/>
</dbReference>
<keyword evidence="2" id="KW-1185">Reference proteome</keyword>
<dbReference type="OrthoDB" id="9803036at2"/>
<dbReference type="InterPro" id="IPR050484">
    <property type="entry name" value="Transf_Hexapept/Carb_Anhydrase"/>
</dbReference>
<dbReference type="Pfam" id="PF00132">
    <property type="entry name" value="Hexapep"/>
    <property type="match status" value="1"/>
</dbReference>
<keyword evidence="1" id="KW-0808">Transferase</keyword>
<dbReference type="InterPro" id="IPR047324">
    <property type="entry name" value="LbH_gamma_CA-like"/>
</dbReference>
<dbReference type="RefSeq" id="WP_115642429.1">
    <property type="nucleotide sequence ID" value="NZ_UFWZ01000001.1"/>
</dbReference>
<dbReference type="PANTHER" id="PTHR13061">
    <property type="entry name" value="DYNACTIN SUBUNIT P25"/>
    <property type="match status" value="1"/>
</dbReference>
<dbReference type="Proteomes" id="UP000254664">
    <property type="component" value="Unassembled WGS sequence"/>
</dbReference>
<dbReference type="Gene3D" id="2.160.10.10">
    <property type="entry name" value="Hexapeptide repeat proteins"/>
    <property type="match status" value="1"/>
</dbReference>
<reference evidence="1 2" key="1">
    <citation type="submission" date="2018-06" db="EMBL/GenBank/DDBJ databases">
        <authorList>
            <consortium name="Pathogen Informatics"/>
            <person name="Doyle S."/>
        </authorList>
    </citation>
    <scope>NUCLEOTIDE SEQUENCE [LARGE SCALE GENOMIC DNA]</scope>
    <source>
        <strain evidence="1 2">NCTC9836</strain>
    </source>
</reference>
<protein>
    <submittedName>
        <fullName evidence="1">Transferase hexapeptide domain-containing protein</fullName>
    </submittedName>
</protein>
<organism evidence="1 2">
    <name type="scientific">Clostridium putrefaciens</name>
    <dbReference type="NCBI Taxonomy" id="99675"/>
    <lineage>
        <taxon>Bacteria</taxon>
        <taxon>Bacillati</taxon>
        <taxon>Bacillota</taxon>
        <taxon>Clostridia</taxon>
        <taxon>Eubacteriales</taxon>
        <taxon>Clostridiaceae</taxon>
        <taxon>Clostridium</taxon>
    </lineage>
</organism>
<dbReference type="InterPro" id="IPR011004">
    <property type="entry name" value="Trimer_LpxA-like_sf"/>
</dbReference>
<accession>A0A381J6N8</accession>
<evidence type="ECO:0000313" key="2">
    <source>
        <dbReference type="Proteomes" id="UP000254664"/>
    </source>
</evidence>
<dbReference type="PANTHER" id="PTHR13061:SF29">
    <property type="entry name" value="GAMMA CARBONIC ANHYDRASE-LIKE 1, MITOCHONDRIAL-RELATED"/>
    <property type="match status" value="1"/>
</dbReference>
<evidence type="ECO:0000313" key="1">
    <source>
        <dbReference type="EMBL" id="SUY46890.1"/>
    </source>
</evidence>
<proteinExistence type="predicted"/>
<dbReference type="CDD" id="cd04645">
    <property type="entry name" value="LbH_gamma_CA_like"/>
    <property type="match status" value="1"/>
</dbReference>